<dbReference type="InterPro" id="IPR011257">
    <property type="entry name" value="DNA_glycosylase"/>
</dbReference>
<comment type="caution">
    <text evidence="1">The sequence shown here is derived from an EMBL/GenBank/DDBJ whole genome shotgun (WGS) entry which is preliminary data.</text>
</comment>
<name>A0ABP8JWN0_9BACT</name>
<evidence type="ECO:0000313" key="1">
    <source>
        <dbReference type="EMBL" id="GAA4397129.1"/>
    </source>
</evidence>
<sequence>MRLNMFLRWMVRHDARSVDFGIWQRIRPSQLVMPIDVHVGRVARKLGLLTRDQTDWTAAVALTDTLRQFDPTDPVKYDFALFGLVVEGRDRERVLRVRI</sequence>
<reference evidence="2" key="1">
    <citation type="journal article" date="2019" name="Int. J. Syst. Evol. Microbiol.">
        <title>The Global Catalogue of Microorganisms (GCM) 10K type strain sequencing project: providing services to taxonomists for standard genome sequencing and annotation.</title>
        <authorList>
            <consortium name="The Broad Institute Genomics Platform"/>
            <consortium name="The Broad Institute Genome Sequencing Center for Infectious Disease"/>
            <person name="Wu L."/>
            <person name="Ma J."/>
        </authorList>
    </citation>
    <scope>NUCLEOTIDE SEQUENCE [LARGE SCALE GENOMIC DNA]</scope>
    <source>
        <strain evidence="2">JCM 17925</strain>
    </source>
</reference>
<keyword evidence="2" id="KW-1185">Reference proteome</keyword>
<proteinExistence type="predicted"/>
<dbReference type="Proteomes" id="UP001500936">
    <property type="component" value="Unassembled WGS sequence"/>
</dbReference>
<dbReference type="EMBL" id="BAABHB010000001">
    <property type="protein sequence ID" value="GAA4397129.1"/>
    <property type="molecule type" value="Genomic_DNA"/>
</dbReference>
<dbReference type="SUPFAM" id="SSF48150">
    <property type="entry name" value="DNA-glycosylase"/>
    <property type="match status" value="1"/>
</dbReference>
<dbReference type="Pfam" id="PF09674">
    <property type="entry name" value="DUF2400"/>
    <property type="match status" value="1"/>
</dbReference>
<evidence type="ECO:0000313" key="2">
    <source>
        <dbReference type="Proteomes" id="UP001500936"/>
    </source>
</evidence>
<dbReference type="InterPro" id="IPR014127">
    <property type="entry name" value="CHP02757"/>
</dbReference>
<protein>
    <recommendedName>
        <fullName evidence="3">TIGR02757 family protein</fullName>
    </recommendedName>
</protein>
<organism evidence="1 2">
    <name type="scientific">Nibrella viscosa</name>
    <dbReference type="NCBI Taxonomy" id="1084524"/>
    <lineage>
        <taxon>Bacteria</taxon>
        <taxon>Pseudomonadati</taxon>
        <taxon>Bacteroidota</taxon>
        <taxon>Cytophagia</taxon>
        <taxon>Cytophagales</taxon>
        <taxon>Spirosomataceae</taxon>
        <taxon>Nibrella</taxon>
    </lineage>
</organism>
<evidence type="ECO:0008006" key="3">
    <source>
        <dbReference type="Google" id="ProtNLM"/>
    </source>
</evidence>
<gene>
    <name evidence="1" type="ORF">GCM10023187_06070</name>
</gene>
<accession>A0ABP8JWN0</accession>